<comment type="caution">
    <text evidence="2">The sequence shown here is derived from an EMBL/GenBank/DDBJ whole genome shotgun (WGS) entry which is preliminary data.</text>
</comment>
<organism evidence="2 3">
    <name type="scientific">Pseudonocardia benzenivorans</name>
    <dbReference type="NCBI Taxonomy" id="228005"/>
    <lineage>
        <taxon>Bacteria</taxon>
        <taxon>Bacillati</taxon>
        <taxon>Actinomycetota</taxon>
        <taxon>Actinomycetes</taxon>
        <taxon>Pseudonocardiales</taxon>
        <taxon>Pseudonocardiaceae</taxon>
        <taxon>Pseudonocardia</taxon>
    </lineage>
</organism>
<evidence type="ECO:0000313" key="3">
    <source>
        <dbReference type="Proteomes" id="UP001597182"/>
    </source>
</evidence>
<gene>
    <name evidence="2" type="ORF">ACFQ34_06195</name>
</gene>
<dbReference type="RefSeq" id="WP_013674801.1">
    <property type="nucleotide sequence ID" value="NZ_BAABKS010000079.1"/>
</dbReference>
<dbReference type="PANTHER" id="PTHR42760">
    <property type="entry name" value="SHORT-CHAIN DEHYDROGENASES/REDUCTASES FAMILY MEMBER"/>
    <property type="match status" value="1"/>
</dbReference>
<protein>
    <submittedName>
        <fullName evidence="2">SDR family NAD(P)-dependent oxidoreductase</fullName>
        <ecNumber evidence="2">1.1.1.-</ecNumber>
    </submittedName>
</protein>
<dbReference type="InterPro" id="IPR002347">
    <property type="entry name" value="SDR_fam"/>
</dbReference>
<dbReference type="InterPro" id="IPR020904">
    <property type="entry name" value="Sc_DH/Rdtase_CS"/>
</dbReference>
<dbReference type="SUPFAM" id="SSF51735">
    <property type="entry name" value="NAD(P)-binding Rossmann-fold domains"/>
    <property type="match status" value="1"/>
</dbReference>
<accession>A0ABW3VDS6</accession>
<reference evidence="3" key="1">
    <citation type="journal article" date="2019" name="Int. J. Syst. Evol. Microbiol.">
        <title>The Global Catalogue of Microorganisms (GCM) 10K type strain sequencing project: providing services to taxonomists for standard genome sequencing and annotation.</title>
        <authorList>
            <consortium name="The Broad Institute Genomics Platform"/>
            <consortium name="The Broad Institute Genome Sequencing Center for Infectious Disease"/>
            <person name="Wu L."/>
            <person name="Ma J."/>
        </authorList>
    </citation>
    <scope>NUCLEOTIDE SEQUENCE [LARGE SCALE GENOMIC DNA]</scope>
    <source>
        <strain evidence="3">CCUG 49018</strain>
    </source>
</reference>
<keyword evidence="2" id="KW-0560">Oxidoreductase</keyword>
<dbReference type="PRINTS" id="PR00080">
    <property type="entry name" value="SDRFAMILY"/>
</dbReference>
<dbReference type="Pfam" id="PF13561">
    <property type="entry name" value="adh_short_C2"/>
    <property type="match status" value="1"/>
</dbReference>
<dbReference type="GO" id="GO:0016491">
    <property type="term" value="F:oxidoreductase activity"/>
    <property type="evidence" value="ECO:0007669"/>
    <property type="project" value="UniProtKB-KW"/>
</dbReference>
<dbReference type="EMBL" id="JBHTMB010000042">
    <property type="protein sequence ID" value="MFD1232870.1"/>
    <property type="molecule type" value="Genomic_DNA"/>
</dbReference>
<dbReference type="PROSITE" id="PS00061">
    <property type="entry name" value="ADH_SHORT"/>
    <property type="match status" value="1"/>
</dbReference>
<sequence length="249" mass="25283">MSSSISEVTRVVLVTGAAGGLGAAVARRLAEPGTALVLCDLDPAGLETVAGSLDGTPVRTQVVDVGDAAQVDAAVATAVEEFGGLHVMVNNAGVIAPNARLHNLTAADWDLQLRVNLMGVVHGTTAAIRVMRKAGGGSIINTASVAGLTAWAYAAPYCATKAAVVHLTKVAAVEYAKERIRVNCVCPGTFESGMSAKIPREAMAAMEAKHPLGFGTPEDLAGAFAYLAGDESRWTTGAAIVVDGGYAAP</sequence>
<comment type="similarity">
    <text evidence="1">Belongs to the short-chain dehydrogenases/reductases (SDR) family.</text>
</comment>
<evidence type="ECO:0000256" key="1">
    <source>
        <dbReference type="ARBA" id="ARBA00006484"/>
    </source>
</evidence>
<dbReference type="Gene3D" id="3.40.50.720">
    <property type="entry name" value="NAD(P)-binding Rossmann-like Domain"/>
    <property type="match status" value="1"/>
</dbReference>
<proteinExistence type="inferred from homology"/>
<evidence type="ECO:0000313" key="2">
    <source>
        <dbReference type="EMBL" id="MFD1232870.1"/>
    </source>
</evidence>
<keyword evidence="3" id="KW-1185">Reference proteome</keyword>
<dbReference type="CDD" id="cd05233">
    <property type="entry name" value="SDR_c"/>
    <property type="match status" value="1"/>
</dbReference>
<dbReference type="InterPro" id="IPR036291">
    <property type="entry name" value="NAD(P)-bd_dom_sf"/>
</dbReference>
<dbReference type="Proteomes" id="UP001597182">
    <property type="component" value="Unassembled WGS sequence"/>
</dbReference>
<dbReference type="NCBIfam" id="NF005559">
    <property type="entry name" value="PRK07231.1"/>
    <property type="match status" value="1"/>
</dbReference>
<name>A0ABW3VDS6_9PSEU</name>
<dbReference type="PRINTS" id="PR00081">
    <property type="entry name" value="GDHRDH"/>
</dbReference>
<dbReference type="EC" id="1.1.1.-" evidence="2"/>